<gene>
    <name evidence="2" type="ORF">GCM10023322_08230</name>
</gene>
<organism evidence="2 3">
    <name type="scientific">Rugosimonospora acidiphila</name>
    <dbReference type="NCBI Taxonomy" id="556531"/>
    <lineage>
        <taxon>Bacteria</taxon>
        <taxon>Bacillati</taxon>
        <taxon>Actinomycetota</taxon>
        <taxon>Actinomycetes</taxon>
        <taxon>Micromonosporales</taxon>
        <taxon>Micromonosporaceae</taxon>
        <taxon>Rugosimonospora</taxon>
    </lineage>
</organism>
<dbReference type="PANTHER" id="PTHR48125">
    <property type="entry name" value="LP07818P1"/>
    <property type="match status" value="1"/>
</dbReference>
<evidence type="ECO:0000256" key="1">
    <source>
        <dbReference type="SAM" id="MobiDB-lite"/>
    </source>
</evidence>
<feature type="region of interest" description="Disordered" evidence="1">
    <location>
        <begin position="1110"/>
        <end position="1131"/>
    </location>
</feature>
<feature type="region of interest" description="Disordered" evidence="1">
    <location>
        <begin position="775"/>
        <end position="794"/>
    </location>
</feature>
<proteinExistence type="predicted"/>
<feature type="compositionally biased region" description="Basic and acidic residues" evidence="1">
    <location>
        <begin position="2600"/>
        <end position="2609"/>
    </location>
</feature>
<dbReference type="EMBL" id="BAABJQ010000002">
    <property type="protein sequence ID" value="GAA5179132.1"/>
    <property type="molecule type" value="Genomic_DNA"/>
</dbReference>
<reference evidence="3" key="1">
    <citation type="journal article" date="2019" name="Int. J. Syst. Evol. Microbiol.">
        <title>The Global Catalogue of Microorganisms (GCM) 10K type strain sequencing project: providing services to taxonomists for standard genome sequencing and annotation.</title>
        <authorList>
            <consortium name="The Broad Institute Genomics Platform"/>
            <consortium name="The Broad Institute Genome Sequencing Center for Infectious Disease"/>
            <person name="Wu L."/>
            <person name="Ma J."/>
        </authorList>
    </citation>
    <scope>NUCLEOTIDE SEQUENCE [LARGE SCALE GENOMIC DNA]</scope>
    <source>
        <strain evidence="3">JCM 18304</strain>
    </source>
</reference>
<keyword evidence="3" id="KW-1185">Reference proteome</keyword>
<evidence type="ECO:0000313" key="3">
    <source>
        <dbReference type="Proteomes" id="UP001501570"/>
    </source>
</evidence>
<sequence length="2844" mass="304285">MPGGCDDILLSATPTGALVLTGQLTQTGHPVAAAIANSADPAGAARLVHLVEEDPLAGHGQRYLGGQPNGNALVVVSWLDQAYPDEVGLADHVARVQARADFYGLPVQIPPVPAGLPDGLLRQSPRLVPVDVRGEQAPWEAAQAVWVLPRARAAMREALHEALDLAADADGPEPSGQRLAQYLERVAEIRQSHGLSGPTGDDEFDFAFGAYVARYGLPAGADADALRRSVLPMTPRQLAAATGATDGFRQVDAGALLAALRAAPGSVVLVSHQLNTMARPRVSMLVSGGLGAGLRWVEPRGGSAAVRVNPAGDDWRMVALRDRATRVLVFDPSGALAAEVPVPPPPAPAVPADRQAGSEPTEPQAPSGPRPASGGSFLGKNLRRVVYRPPRADGFVKGGRARKRGALPPGDQNRVARLRRRLAELLAPRPDAGPGIGPADLVADLAGMGVLSDQGSPKAIAAQGDALIRRLPATSGPAVDLVWARLFDSRADTSSEKVVQALELATNSFIDVTPDLLGAEVTADGENLTLHLLTESGTVRTADREGFVAMAIRLIDDPNGEIGASRTSPVEVRRQNDQLELVVRRDASDAALRVGVAGALAQWLATQPAPGAGAAAPAPATPDDNEAAARRHIAELTALKQLGNARSRFGRARRAVFPAKFHKQVIDRAARDVLARARTLLASQQLSEGTARALADALHGRVPTSTASPLSTDPGFDLALARRMLSAIPSVASTVVSGQLAGRSAGLTASAAGSSGVGGLAQAGADAVAQRLFSGAKPSGPRQESEPGLVSRAPLRQPARAGLVGNLVKQAPAGLSRALVSLVALGATGSPTAGAEGLLLTFGSGGGMGLLDYLMFHETAVGAKRFKHELERTVDHVRNDAVERLYHLVRELIRRQEQRNVAGQGGDRPVLTAREQRSLREARLLVADMMRGIQQEVTSLLEERQGLLRRPLSEFAWLRSRRTAGSGSVESPQGLPVAPGASRYGPSQTYDQMVRGVRRESTNPLVDATWWGGLATAGQVPQLILGMLEQSAVGLLDVNVVSAAIASVIYGVGWGALRPVEAFLAQVAMSWDTRQRLSYVGDGLRYLLQAYGDEQPARFDRGERIDVTEDGASASVPGTAATRPPGREKLAPPVPIDETVKLKQRRYMRRLGAATAYGRALREAGRPAEVSNRLQLLYKHLLSTMVYAPTSALLGTLVFPLAGPVLAATVVGGVVGRITMAAGENLVRTRVPTYQLFKLKNTIEEQRRRPINRSKMVAQIEELAQVAAEAHEQIQPVERVPRSTRRFLRWTVAPYAQRRLRQGYGLMRWADRRVADALRRQEPPVLSRGPAPAGNLRLAPRDVSNAWKLRELAREWDRVGAPGYSARADLDPQRIGEQAVVLLDRLGLRAEQDPDARRWNAAAAYLRRGRLGHDIDRSGLRELRGLRPGSPAGQIAPDGVGADGLVAAINAARAEDRLATQLWAAIDTGHAGPAQFHVRGGGLVKVFPQGGHRFLLSVSAGTAQTDNTRAVLRPAHDDLLHITTGTYRDEPLALSINPRELEQPARLAETLDWAVRQAVADQARSQRVKALLEQPEPEDVLLWRTDPQGQPIPGGVHLPSSAQGTPADLIRAQAIGALPTFEGWRVLSADYDPVTRRANRTVTDLDQQGRSVTSQQTMTEQEFIDWYASLPGSADHPVILLLSNGARYRDHHGSLARRLGQRIGQDVVASADDVLLDEDNRLRAVRVRPRTGGSVDPATARPGMWWHLPADRGRQAPLGSELATGMAAVLHVASHLDDVPATHPAVAWAAPDAPPETPPPGPGFFLDDAQRVRIGTPAGVPVGWYAIGGASAHLALRWLWLGGPARPVPLNELAGDDLRSPGLDAAQWPSGPDEQVNLLRAMLARRTRRPVTVHPHDALPPTLAEGSRLMFAGVGGQVAAALVRSGGALLAYRPASPDRAAIEVSRDGFVAGNGPGRYLVLDPVPGLATDPDSVVLPSWSDDGPAAGHADLDHTLAPAVMAKRVKEHEQPAGGIDVKGALVAGTEVSLNPAWMPLSDFAREVWEKRPAARWLFAVTDNGEPFIGVLKADEALLPEERDALRGAIDPDLDEYLGYEMGHVTVGARFDEAALEPDLAFVGRVRIAGELLRRDGAWVINDRSGRYMHFKLRPNTTRDQAVGWLRAVAQQVADQTDEPVRLEFVRNAEPRIIEVSTYLRGRSALDASRPDGSGPQTVVRYRLAAQPKLWTALFKVHLVAGDGVGETELDQVRRDALSGVRTFLNAPRYKVVTGADGTKASLNIQLDFVDAADEAHAVIDVGAGQASGRMTQRRWLPGAAPEAYAQAVALYLGMPRLPLGELASVQLAGFLDVATPFVAADPPPSAPAAAVDTGAVAPEVVTPRVPTPEAAPFPAPRGARLLDGVMLVGSQSAWEPSSKTQATIVAAAQASRRPVIAVKVQPDATVEELEPLDELLLRYSRFGTRPVVVTLAESREALRVMQRYEPVLIRGRTSNFDEWWELPEPDGTMRRAGRGRIDELLAAADPVVPDVHRLALPPTLAGLLAQNSWPERERYLRAHADDLLQPDVTDALRVLRDRYARQRAEFVEEHLDEILDGAASQGRAEFTDEHRAETVDGAAGEKSQRLREKAKRINRELRLHDVRAGLVGATHAILRLVEAAGGVAPASEPRFVLPEAAATAHTAAPQAGTPRPMPRTPLRETFAFDFLASPRPTRARWYETLLRVTAEGILTAAQMADLAGGVVDAGPDDHGLTHAKVFRAIHLVMRMTEPELTAQGSGDLVRREVSGCRLTPQEKLAWVNQIDDFIAATTGVRPPGFTGSPQDSKKTVDAVGGARAELLNLITETLATC</sequence>
<dbReference type="Proteomes" id="UP001501570">
    <property type="component" value="Unassembled WGS sequence"/>
</dbReference>
<name>A0ABP9RLE6_9ACTN</name>
<accession>A0ABP9RLE6</accession>
<feature type="region of interest" description="Disordered" evidence="1">
    <location>
        <begin position="337"/>
        <end position="380"/>
    </location>
</feature>
<feature type="region of interest" description="Disordered" evidence="1">
    <location>
        <begin position="2599"/>
        <end position="2621"/>
    </location>
</feature>
<dbReference type="PANTHER" id="PTHR48125:SF10">
    <property type="entry name" value="OS12G0136300 PROTEIN"/>
    <property type="match status" value="1"/>
</dbReference>
<feature type="region of interest" description="Disordered" evidence="1">
    <location>
        <begin position="965"/>
        <end position="984"/>
    </location>
</feature>
<comment type="caution">
    <text evidence="2">The sequence shown here is derived from an EMBL/GenBank/DDBJ whole genome shotgun (WGS) entry which is preliminary data.</text>
</comment>
<protein>
    <submittedName>
        <fullName evidence="2">Uncharacterized protein</fullName>
    </submittedName>
</protein>
<feature type="region of interest" description="Disordered" evidence="1">
    <location>
        <begin position="393"/>
        <end position="414"/>
    </location>
</feature>
<evidence type="ECO:0000313" key="2">
    <source>
        <dbReference type="EMBL" id="GAA5179132.1"/>
    </source>
</evidence>